<dbReference type="STRING" id="1121291.SAMN02745134_02227"/>
<dbReference type="Proteomes" id="UP000192468">
    <property type="component" value="Unassembled WGS sequence"/>
</dbReference>
<dbReference type="EMBL" id="FWXH01000007">
    <property type="protein sequence ID" value="SMC24598.1"/>
    <property type="molecule type" value="Genomic_DNA"/>
</dbReference>
<keyword evidence="3" id="KW-1185">Reference proteome</keyword>
<dbReference type="RefSeq" id="WP_139796035.1">
    <property type="nucleotide sequence ID" value="NZ_FWXH01000007.1"/>
</dbReference>
<protein>
    <recommendedName>
        <fullName evidence="1">Deacetylase PdaC domain-containing protein</fullName>
    </recommendedName>
</protein>
<dbReference type="AlphaFoldDB" id="A0A1W1XM42"/>
<organism evidence="2 3">
    <name type="scientific">Clostridium acidisoli DSM 12555</name>
    <dbReference type="NCBI Taxonomy" id="1121291"/>
    <lineage>
        <taxon>Bacteria</taxon>
        <taxon>Bacillati</taxon>
        <taxon>Bacillota</taxon>
        <taxon>Clostridia</taxon>
        <taxon>Eubacteriales</taxon>
        <taxon>Clostridiaceae</taxon>
        <taxon>Clostridium</taxon>
    </lineage>
</organism>
<evidence type="ECO:0000313" key="3">
    <source>
        <dbReference type="Proteomes" id="UP000192468"/>
    </source>
</evidence>
<gene>
    <name evidence="2" type="ORF">SAMN02745134_02227</name>
</gene>
<evidence type="ECO:0000259" key="1">
    <source>
        <dbReference type="Pfam" id="PF13739"/>
    </source>
</evidence>
<reference evidence="2 3" key="1">
    <citation type="submission" date="2017-04" db="EMBL/GenBank/DDBJ databases">
        <authorList>
            <person name="Afonso C.L."/>
            <person name="Miller P.J."/>
            <person name="Scott M.A."/>
            <person name="Spackman E."/>
            <person name="Goraichik I."/>
            <person name="Dimitrov K.M."/>
            <person name="Suarez D.L."/>
            <person name="Swayne D.E."/>
        </authorList>
    </citation>
    <scope>NUCLEOTIDE SEQUENCE [LARGE SCALE GENOMIC DNA]</scope>
    <source>
        <strain evidence="2 3">DSM 12555</strain>
    </source>
</reference>
<proteinExistence type="predicted"/>
<dbReference type="Gene3D" id="3.30.565.40">
    <property type="entry name" value="Fervidobacterium nodosum Rt17-B1 like"/>
    <property type="match status" value="1"/>
</dbReference>
<dbReference type="Pfam" id="PF13739">
    <property type="entry name" value="PdaC"/>
    <property type="match status" value="1"/>
</dbReference>
<dbReference type="Gene3D" id="3.90.640.20">
    <property type="entry name" value="Heat-shock cognate protein, ATPase"/>
    <property type="match status" value="1"/>
</dbReference>
<dbReference type="InterPro" id="IPR025303">
    <property type="entry name" value="PdaC"/>
</dbReference>
<dbReference type="InterPro" id="IPR037126">
    <property type="entry name" value="PdaC/RsiV-like_sf"/>
</dbReference>
<evidence type="ECO:0000313" key="2">
    <source>
        <dbReference type="EMBL" id="SMC24598.1"/>
    </source>
</evidence>
<accession>A0A1W1XM42</accession>
<dbReference type="OrthoDB" id="5637at2"/>
<feature type="domain" description="Deacetylase PdaC" evidence="1">
    <location>
        <begin position="33"/>
        <end position="117"/>
    </location>
</feature>
<name>A0A1W1XM42_9CLOT</name>
<sequence>MYYCNVHNVKCPYYIKNSYRTQINNLNVITDEINSENQNIHEYLKVPVLKGAISPKILDNINSNIKNDIFEFKDQLELAADEDAKEKKSSGSNFSPFQISNNYILTYNKNGLLSISLIFQELVNGRNSYIRTSYNYNLKTGESMPLESLFMTGTDYIDLLNKQIIKEIKANPSSYSSNTLSNFKGIAKDQPYYLDNNNLNIFFGFNQISPINSEISFIRIPYENLISILKPDITRSYI</sequence>